<accession>A0ABR5A7W0</accession>
<evidence type="ECO:0000256" key="2">
    <source>
        <dbReference type="ARBA" id="ARBA00023136"/>
    </source>
</evidence>
<evidence type="ECO:0000313" key="4">
    <source>
        <dbReference type="EMBL" id="KIL37099.1"/>
    </source>
</evidence>
<proteinExistence type="predicted"/>
<dbReference type="Pfam" id="PF00144">
    <property type="entry name" value="Beta-lactamase"/>
    <property type="match status" value="1"/>
</dbReference>
<evidence type="ECO:0000256" key="1">
    <source>
        <dbReference type="ARBA" id="ARBA00004370"/>
    </source>
</evidence>
<evidence type="ECO:0000313" key="5">
    <source>
        <dbReference type="Proteomes" id="UP000054526"/>
    </source>
</evidence>
<dbReference type="InterPro" id="IPR012338">
    <property type="entry name" value="Beta-lactam/transpept-like"/>
</dbReference>
<comment type="subcellular location">
    <subcellularLocation>
        <location evidence="1">Membrane</location>
    </subcellularLocation>
</comment>
<dbReference type="Proteomes" id="UP000054526">
    <property type="component" value="Unassembled WGS sequence"/>
</dbReference>
<comment type="caution">
    <text evidence="4">The sequence shown here is derived from an EMBL/GenBank/DDBJ whole genome shotgun (WGS) entry which is preliminary data.</text>
</comment>
<dbReference type="RefSeq" id="WP_041059911.1">
    <property type="nucleotide sequence ID" value="NZ_JXAL01000002.1"/>
</dbReference>
<keyword evidence="2" id="KW-0472">Membrane</keyword>
<feature type="domain" description="Beta-lactamase-related" evidence="3">
    <location>
        <begin position="48"/>
        <end position="334"/>
    </location>
</feature>
<dbReference type="Gene3D" id="3.40.710.10">
    <property type="entry name" value="DD-peptidase/beta-lactamase superfamily"/>
    <property type="match status" value="1"/>
</dbReference>
<dbReference type="PANTHER" id="PTHR46825">
    <property type="entry name" value="D-ALANYL-D-ALANINE-CARBOXYPEPTIDASE/ENDOPEPTIDASE AMPH"/>
    <property type="match status" value="1"/>
</dbReference>
<evidence type="ECO:0000259" key="3">
    <source>
        <dbReference type="Pfam" id="PF00144"/>
    </source>
</evidence>
<name>A0ABR5A7W0_9BACL</name>
<dbReference type="EMBL" id="JXAL01000002">
    <property type="protein sequence ID" value="KIL37099.1"/>
    <property type="molecule type" value="Genomic_DNA"/>
</dbReference>
<protein>
    <submittedName>
        <fullName evidence="4">Beta-lactamase</fullName>
    </submittedName>
</protein>
<dbReference type="PANTHER" id="PTHR46825:SF11">
    <property type="entry name" value="PENICILLIN-BINDING PROTEIN 4"/>
    <property type="match status" value="1"/>
</dbReference>
<dbReference type="InterPro" id="IPR050491">
    <property type="entry name" value="AmpC-like"/>
</dbReference>
<dbReference type="SUPFAM" id="SSF56601">
    <property type="entry name" value="beta-lactamase/transpeptidase-like"/>
    <property type="match status" value="1"/>
</dbReference>
<keyword evidence="5" id="KW-1185">Reference proteome</keyword>
<dbReference type="InterPro" id="IPR001466">
    <property type="entry name" value="Beta-lactam-related"/>
</dbReference>
<reference evidence="4 5" key="1">
    <citation type="submission" date="2014-12" db="EMBL/GenBank/DDBJ databases">
        <title>Draft genome sequence of Cohnella kolymensis strain B-2846.</title>
        <authorList>
            <person name="Karlyshev A.V."/>
            <person name="Kudryashova E.B."/>
        </authorList>
    </citation>
    <scope>NUCLEOTIDE SEQUENCE [LARGE SCALE GENOMIC DNA]</scope>
    <source>
        <strain evidence="4 5">VKM B-2846</strain>
    </source>
</reference>
<organism evidence="4 5">
    <name type="scientific">Cohnella kolymensis</name>
    <dbReference type="NCBI Taxonomy" id="1590652"/>
    <lineage>
        <taxon>Bacteria</taxon>
        <taxon>Bacillati</taxon>
        <taxon>Bacillota</taxon>
        <taxon>Bacilli</taxon>
        <taxon>Bacillales</taxon>
        <taxon>Paenibacillaceae</taxon>
        <taxon>Cohnella</taxon>
    </lineage>
</organism>
<sequence>MEKEKVQSLITDYFRKRVRADANIRNAYLLVHSDNLGIDLRIAEGSSGSIPANPNQPYYIASVSKLFASVLVGILVEKGMVSFEDYISLYVDPELLRGLHIYKGKDYTHDIKIKHLLNHTSGLNDFMEDKSKQGKNMVEMMFEEPSRSWTPQEVIQWSKEHLESHFPPGKGFHYSDTGYHLLGLIVEKITTKPYHEALRHYIFEPCEMHHSSFANYSEPIEKSEYPAAGLYGRNIDILQYRSNTIMFAGGGMISTTADQLKFMKALAHGEILSEDTFNKMKDWAKFFMGIDYGYGLMNIKTVPILMPQRYNAWGNAGSTGTFMFYHPATDTYIIGGLNHLRYSRKGIMLMLKTIDRLTKAKAI</sequence>
<gene>
    <name evidence="4" type="ORF">SD71_03795</name>
</gene>